<comment type="similarity">
    <text evidence="2 15">Belongs to the complex I subunit 6 family.</text>
</comment>
<evidence type="ECO:0000256" key="6">
    <source>
        <dbReference type="ARBA" id="ARBA00022660"/>
    </source>
</evidence>
<evidence type="ECO:0000256" key="10">
    <source>
        <dbReference type="ARBA" id="ARBA00022989"/>
    </source>
</evidence>
<keyword evidence="5 15" id="KW-0813">Transport</keyword>
<name>F1AWG1_9TELE</name>
<feature type="transmembrane region" description="Helical" evidence="15">
    <location>
        <begin position="82"/>
        <end position="103"/>
    </location>
</feature>
<dbReference type="EMBL" id="HM106490">
    <property type="protein sequence ID" value="ADQ12835.1"/>
    <property type="molecule type" value="Genomic_DNA"/>
</dbReference>
<feature type="transmembrane region" description="Helical" evidence="15">
    <location>
        <begin position="54"/>
        <end position="76"/>
    </location>
</feature>
<dbReference type="GO" id="GO:0008137">
    <property type="term" value="F:NADH dehydrogenase (ubiquinone) activity"/>
    <property type="evidence" value="ECO:0007669"/>
    <property type="project" value="UniProtKB-UniRule"/>
</dbReference>
<comment type="subcellular location">
    <subcellularLocation>
        <location evidence="1 15">Mitochondrion membrane</location>
        <topology evidence="1 15">Multi-pass membrane protein</topology>
    </subcellularLocation>
</comment>
<sequence length="168" mass="18299">MMLLSTCLFISLLVVGFIGVASNPSPYYGVLNLVFTAGFGAAVIVSYGGSFLSLVLFLIYLGGMLVVFAYSVALYTESYPKAWGMWSVVYGFFVLLVIVPFVFHGLQYCIGVYEGFLLVHSNEAGAGVLYNVAGWQLLLGGWVILLALFAVMVVLHTMYLVPYRGFKG</sequence>
<evidence type="ECO:0000256" key="7">
    <source>
        <dbReference type="ARBA" id="ARBA00022692"/>
    </source>
</evidence>
<geneLocation type="mitochondrion" evidence="17"/>
<evidence type="ECO:0000256" key="4">
    <source>
        <dbReference type="ARBA" id="ARBA00021095"/>
    </source>
</evidence>
<evidence type="ECO:0000256" key="8">
    <source>
        <dbReference type="ARBA" id="ARBA00022967"/>
    </source>
</evidence>
<keyword evidence="16" id="KW-0732">Signal</keyword>
<evidence type="ECO:0000256" key="13">
    <source>
        <dbReference type="ARBA" id="ARBA00023136"/>
    </source>
</evidence>
<feature type="signal peptide" evidence="16">
    <location>
        <begin position="1"/>
        <end position="22"/>
    </location>
</feature>
<evidence type="ECO:0000256" key="2">
    <source>
        <dbReference type="ARBA" id="ARBA00005698"/>
    </source>
</evidence>
<keyword evidence="8 15" id="KW-1278">Translocase</keyword>
<dbReference type="Pfam" id="PF00499">
    <property type="entry name" value="Oxidored_q3"/>
    <property type="match status" value="1"/>
</dbReference>
<feature type="transmembrane region" description="Helical" evidence="15">
    <location>
        <begin position="27"/>
        <end position="47"/>
    </location>
</feature>
<evidence type="ECO:0000256" key="12">
    <source>
        <dbReference type="ARBA" id="ARBA00023128"/>
    </source>
</evidence>
<comment type="function">
    <text evidence="15">Core subunit of the mitochondrial membrane respiratory chain NADH dehydrogenase (Complex I) which catalyzes electron transfer from NADH through the respiratory chain, using ubiquinone as an electron acceptor. Essential for the catalytic activity and assembly of complex I.</text>
</comment>
<evidence type="ECO:0000256" key="1">
    <source>
        <dbReference type="ARBA" id="ARBA00004225"/>
    </source>
</evidence>
<accession>F1AWG1</accession>
<dbReference type="EC" id="7.1.1.2" evidence="3 15"/>
<evidence type="ECO:0000256" key="16">
    <source>
        <dbReference type="SAM" id="SignalP"/>
    </source>
</evidence>
<protein>
    <recommendedName>
        <fullName evidence="4 15">NADH-ubiquinone oxidoreductase chain 6</fullName>
        <ecNumber evidence="3 15">7.1.1.2</ecNumber>
    </recommendedName>
</protein>
<comment type="catalytic activity">
    <reaction evidence="14 15">
        <text>a ubiquinone + NADH + 5 H(+)(in) = a ubiquinol + NAD(+) + 4 H(+)(out)</text>
        <dbReference type="Rhea" id="RHEA:29091"/>
        <dbReference type="Rhea" id="RHEA-COMP:9565"/>
        <dbReference type="Rhea" id="RHEA-COMP:9566"/>
        <dbReference type="ChEBI" id="CHEBI:15378"/>
        <dbReference type="ChEBI" id="CHEBI:16389"/>
        <dbReference type="ChEBI" id="CHEBI:17976"/>
        <dbReference type="ChEBI" id="CHEBI:57540"/>
        <dbReference type="ChEBI" id="CHEBI:57945"/>
        <dbReference type="EC" id="7.1.1.2"/>
    </reaction>
</comment>
<dbReference type="PANTHER" id="PTHR11435">
    <property type="entry name" value="NADH UBIQUINONE OXIDOREDUCTASE SUBUNIT ND6"/>
    <property type="match status" value="1"/>
</dbReference>
<evidence type="ECO:0000256" key="5">
    <source>
        <dbReference type="ARBA" id="ARBA00022448"/>
    </source>
</evidence>
<feature type="chain" id="PRO_5003263442" description="NADH-ubiquinone oxidoreductase chain 6" evidence="16">
    <location>
        <begin position="23"/>
        <end position="168"/>
    </location>
</feature>
<evidence type="ECO:0000256" key="11">
    <source>
        <dbReference type="ARBA" id="ARBA00023027"/>
    </source>
</evidence>
<evidence type="ECO:0000256" key="14">
    <source>
        <dbReference type="ARBA" id="ARBA00049551"/>
    </source>
</evidence>
<evidence type="ECO:0000256" key="3">
    <source>
        <dbReference type="ARBA" id="ARBA00012944"/>
    </source>
</evidence>
<evidence type="ECO:0000256" key="15">
    <source>
        <dbReference type="RuleBase" id="RU004430"/>
    </source>
</evidence>
<dbReference type="InterPro" id="IPR001457">
    <property type="entry name" value="NADH_UbQ/plastoQ_OxRdtase_su6"/>
</dbReference>
<keyword evidence="13 15" id="KW-0472">Membrane</keyword>
<keyword evidence="12 15" id="KW-0496">Mitochondrion</keyword>
<dbReference type="GO" id="GO:0031966">
    <property type="term" value="C:mitochondrial membrane"/>
    <property type="evidence" value="ECO:0007669"/>
    <property type="project" value="UniProtKB-SubCell"/>
</dbReference>
<feature type="transmembrane region" description="Helical" evidence="15">
    <location>
        <begin position="139"/>
        <end position="161"/>
    </location>
</feature>
<keyword evidence="6 15" id="KW-0679">Respiratory chain</keyword>
<evidence type="ECO:0000313" key="17">
    <source>
        <dbReference type="EMBL" id="ADQ12835.1"/>
    </source>
</evidence>
<keyword evidence="7 15" id="KW-0812">Transmembrane</keyword>
<dbReference type="PANTHER" id="PTHR11435:SF1">
    <property type="entry name" value="NADH-UBIQUINONE OXIDOREDUCTASE CHAIN 6"/>
    <property type="match status" value="1"/>
</dbReference>
<keyword evidence="15" id="KW-0830">Ubiquinone</keyword>
<keyword evidence="11 15" id="KW-0520">NAD</keyword>
<gene>
    <name evidence="17" type="primary">ND6</name>
</gene>
<organism evidence="17">
    <name type="scientific">Lepidogalaxias salamandroides</name>
    <name type="common">salamanderfish</name>
    <dbReference type="NCBI Taxonomy" id="89578"/>
    <lineage>
        <taxon>Eukaryota</taxon>
        <taxon>Metazoa</taxon>
        <taxon>Chordata</taxon>
        <taxon>Craniata</taxon>
        <taxon>Vertebrata</taxon>
        <taxon>Euteleostomi</taxon>
        <taxon>Actinopterygii</taxon>
        <taxon>Neopterygii</taxon>
        <taxon>Teleostei</taxon>
        <taxon>Lepidogalaxii</taxon>
        <taxon>Lepidogalaxiiformes</taxon>
        <taxon>Lepidogalaxias</taxon>
    </lineage>
</organism>
<keyword evidence="9 15" id="KW-0249">Electron transport</keyword>
<dbReference type="InterPro" id="IPR050269">
    <property type="entry name" value="ComplexI_Subunit6"/>
</dbReference>
<evidence type="ECO:0000256" key="9">
    <source>
        <dbReference type="ARBA" id="ARBA00022982"/>
    </source>
</evidence>
<proteinExistence type="inferred from homology"/>
<reference evidence="17" key="1">
    <citation type="journal article" date="2019" name="Mol. Phylogenet. Evol.">
        <title>Complete mitochondrial genome sequence and SNPs of the Korean smelt Hypomesus nipponensis (Osmeriformes, Osmeridae).</title>
        <authorList>
            <person name="Choi S."/>
            <person name="Kim E.B."/>
        </authorList>
    </citation>
    <scope>NUCLEOTIDE SEQUENCE</scope>
</reference>
<keyword evidence="10 15" id="KW-1133">Transmembrane helix</keyword>
<dbReference type="AlphaFoldDB" id="F1AWG1"/>